<dbReference type="AlphaFoldDB" id="A0A4Q4SXQ5"/>
<dbReference type="PANTHER" id="PTHR43245:SF51">
    <property type="entry name" value="SHORT CHAIN DEHYDROGENASE_REDUCTASE FAMILY 42E, MEMBER 2"/>
    <property type="match status" value="1"/>
</dbReference>
<comment type="caution">
    <text evidence="4">The sequence shown here is derived from an EMBL/GenBank/DDBJ whole genome shotgun (WGS) entry which is preliminary data.</text>
</comment>
<accession>A0A4Q4SXQ5</accession>
<dbReference type="STRING" id="155417.A0A4Q4SXQ5"/>
<evidence type="ECO:0000313" key="5">
    <source>
        <dbReference type="Proteomes" id="UP000293360"/>
    </source>
</evidence>
<dbReference type="SMART" id="SM00822">
    <property type="entry name" value="PKS_KR"/>
    <property type="match status" value="1"/>
</dbReference>
<proteinExistence type="inferred from homology"/>
<name>A0A4Q4SXQ5_9PEZI</name>
<dbReference type="InterPro" id="IPR002225">
    <property type="entry name" value="3Beta_OHSteriod_DH/Estase"/>
</dbReference>
<reference evidence="4 5" key="1">
    <citation type="submission" date="2018-06" db="EMBL/GenBank/DDBJ databases">
        <title>Complete Genomes of Monosporascus.</title>
        <authorList>
            <person name="Robinson A.J."/>
            <person name="Natvig D.O."/>
        </authorList>
    </citation>
    <scope>NUCLEOTIDE SEQUENCE [LARGE SCALE GENOMIC DNA]</scope>
    <source>
        <strain evidence="4 5">CBS 110550</strain>
    </source>
</reference>
<dbReference type="SUPFAM" id="SSF51735">
    <property type="entry name" value="NAD(P)-binding Rossmann-fold domains"/>
    <property type="match status" value="1"/>
</dbReference>
<evidence type="ECO:0000256" key="1">
    <source>
        <dbReference type="ARBA" id="ARBA00009219"/>
    </source>
</evidence>
<dbReference type="InterPro" id="IPR050177">
    <property type="entry name" value="Lipid_A_modif_metabolic_enz"/>
</dbReference>
<keyword evidence="5" id="KW-1185">Reference proteome</keyword>
<evidence type="ECO:0000256" key="2">
    <source>
        <dbReference type="ARBA" id="ARBA00023002"/>
    </source>
</evidence>
<comment type="similarity">
    <text evidence="1">Belongs to the 3-beta-HSD family.</text>
</comment>
<dbReference type="Proteomes" id="UP000293360">
    <property type="component" value="Unassembled WGS sequence"/>
</dbReference>
<gene>
    <name evidence="4" type="ORF">DL764_008349</name>
</gene>
<dbReference type="Pfam" id="PF01073">
    <property type="entry name" value="3Beta_HSD"/>
    <property type="match status" value="1"/>
</dbReference>
<dbReference type="EMBL" id="QJNU01000643">
    <property type="protein sequence ID" value="RYO90939.1"/>
    <property type="molecule type" value="Genomic_DNA"/>
</dbReference>
<evidence type="ECO:0000313" key="4">
    <source>
        <dbReference type="EMBL" id="RYO90939.1"/>
    </source>
</evidence>
<dbReference type="GO" id="GO:0006694">
    <property type="term" value="P:steroid biosynthetic process"/>
    <property type="evidence" value="ECO:0007669"/>
    <property type="project" value="InterPro"/>
</dbReference>
<dbReference type="OrthoDB" id="10058185at2759"/>
<keyword evidence="2" id="KW-0560">Oxidoreductase</keyword>
<protein>
    <recommendedName>
        <fullName evidence="3">Ketoreductase domain-containing protein</fullName>
    </recommendedName>
</protein>
<evidence type="ECO:0000259" key="3">
    <source>
        <dbReference type="SMART" id="SM00822"/>
    </source>
</evidence>
<feature type="domain" description="Ketoreductase" evidence="3">
    <location>
        <begin position="75"/>
        <end position="283"/>
    </location>
</feature>
<dbReference type="PANTHER" id="PTHR43245">
    <property type="entry name" value="BIFUNCTIONAL POLYMYXIN RESISTANCE PROTEIN ARNA"/>
    <property type="match status" value="1"/>
</dbReference>
<sequence>MDFAPGRVILGAAGILLALCLAWVWKLNSALTKTPPEVLALTPNRWTDQEIKGTYQRIQAKSIDWSRHLPPKLDRRYVITGGCGGVGGQIILHLLERGQPPGSIRILDFRKPGRADMKTGSVTEVDFVQADISSPSAVEKAFAKPWPSSVAQLPLTVFHTAALIHAGQRSLRTYDGMKRVNIDGTQNVMNAARAAGATVFIATSSASVALRPVEYWGNPFRRWPRNYWQVVEESDFDKPVRPHSQYFGNYAHAKAVAERIVCEANSPDFRTGAIRPANGIYGNSQNDMVIGACLRAGSFPSWIPNVVQNIVHAGHVSLGHLLFEAALLRSDEMPKCAGRPFNITDKGPPPMFRDYYRLLGLTVETPRIRVIYLQPVLMLILSYIVEMFDVASTMPVLRWIVPKPKGDLGILQPGVFTAGTHTPATDAAAQKSVDEGGLGYTPVYTTMEGICQQVADWNREHASTVPTRKVGVGETLLAEAKNVGTMPTAVAG</sequence>
<dbReference type="GO" id="GO:0016616">
    <property type="term" value="F:oxidoreductase activity, acting on the CH-OH group of donors, NAD or NADP as acceptor"/>
    <property type="evidence" value="ECO:0007669"/>
    <property type="project" value="InterPro"/>
</dbReference>
<dbReference type="InterPro" id="IPR057326">
    <property type="entry name" value="KR_dom"/>
</dbReference>
<organism evidence="4 5">
    <name type="scientific">Monosporascus ibericus</name>
    <dbReference type="NCBI Taxonomy" id="155417"/>
    <lineage>
        <taxon>Eukaryota</taxon>
        <taxon>Fungi</taxon>
        <taxon>Dikarya</taxon>
        <taxon>Ascomycota</taxon>
        <taxon>Pezizomycotina</taxon>
        <taxon>Sordariomycetes</taxon>
        <taxon>Xylariomycetidae</taxon>
        <taxon>Xylariales</taxon>
        <taxon>Xylariales incertae sedis</taxon>
        <taxon>Monosporascus</taxon>
    </lineage>
</organism>
<dbReference type="InterPro" id="IPR036291">
    <property type="entry name" value="NAD(P)-bd_dom_sf"/>
</dbReference>
<dbReference type="Gene3D" id="3.40.50.720">
    <property type="entry name" value="NAD(P)-binding Rossmann-like Domain"/>
    <property type="match status" value="1"/>
</dbReference>